<dbReference type="GO" id="GO:0004519">
    <property type="term" value="F:endonuclease activity"/>
    <property type="evidence" value="ECO:0007669"/>
    <property type="project" value="UniProtKB-KW"/>
</dbReference>
<dbReference type="AlphaFoldDB" id="A0A239INT7"/>
<accession>A0A239INT7</accession>
<keyword evidence="1" id="KW-0255">Endonuclease</keyword>
<dbReference type="RefSeq" id="WP_089247043.1">
    <property type="nucleotide sequence ID" value="NZ_FZOW01000007.1"/>
</dbReference>
<dbReference type="Proteomes" id="UP000198327">
    <property type="component" value="Unassembled WGS sequence"/>
</dbReference>
<name>A0A239INT7_9NOCA</name>
<reference evidence="2" key="1">
    <citation type="submission" date="2017-06" db="EMBL/GenBank/DDBJ databases">
        <authorList>
            <person name="Varghese N."/>
            <person name="Submissions S."/>
        </authorList>
    </citation>
    <scope>NUCLEOTIDE SEQUENCE [LARGE SCALE GENOMIC DNA]</scope>
    <source>
        <strain evidence="2">JCM 23211</strain>
    </source>
</reference>
<dbReference type="OrthoDB" id="4808242at2"/>
<keyword evidence="1" id="KW-0378">Hydrolase</keyword>
<protein>
    <submittedName>
        <fullName evidence="1">DpnII restriction endonuclease</fullName>
    </submittedName>
</protein>
<evidence type="ECO:0000313" key="2">
    <source>
        <dbReference type="Proteomes" id="UP000198327"/>
    </source>
</evidence>
<proteinExistence type="predicted"/>
<sequence>MSAAVSYEEYKASLSKLSADTDPTIETADTVEVLQAAQELANLSEINRATIAHWVVGNENIAYVLGLSLGMGRERLKNICRELFGTTSIALQAKRDPTGLVRRLDTEFDLVRILSKQLMREYTFGDVLVARARARSRGVDATKSGRNVEKEIEAIVHGLGLPYETGTTFAGKGQKTAPADLVIPTRNDAVIAVAAKGFDSTGSKLRDAVREIQEMAEVRLPKQFICAVVDGIGWHSRQADLKRLYTLWDNDEIDGLYTLSSLSRFRDDVAEQSRLRGYKTV</sequence>
<gene>
    <name evidence="1" type="ORF">SAMN05421642_107147</name>
</gene>
<evidence type="ECO:0000313" key="1">
    <source>
        <dbReference type="EMBL" id="SNS95211.1"/>
    </source>
</evidence>
<dbReference type="EMBL" id="FZOW01000007">
    <property type="protein sequence ID" value="SNS95211.1"/>
    <property type="molecule type" value="Genomic_DNA"/>
</dbReference>
<keyword evidence="1" id="KW-0540">Nuclease</keyword>
<keyword evidence="2" id="KW-1185">Reference proteome</keyword>
<organism evidence="1 2">
    <name type="scientific">Rhodococcoides kyotonense</name>
    <dbReference type="NCBI Taxonomy" id="398843"/>
    <lineage>
        <taxon>Bacteria</taxon>
        <taxon>Bacillati</taxon>
        <taxon>Actinomycetota</taxon>
        <taxon>Actinomycetes</taxon>
        <taxon>Mycobacteriales</taxon>
        <taxon>Nocardiaceae</taxon>
        <taxon>Rhodococcoides</taxon>
    </lineage>
</organism>